<gene>
    <name evidence="1" type="ORF">S01H1_61039</name>
</gene>
<dbReference type="EMBL" id="BARS01040003">
    <property type="protein sequence ID" value="GAG30943.1"/>
    <property type="molecule type" value="Genomic_DNA"/>
</dbReference>
<protein>
    <submittedName>
        <fullName evidence="1">Uncharacterized protein</fullName>
    </submittedName>
</protein>
<organism evidence="1">
    <name type="scientific">marine sediment metagenome</name>
    <dbReference type="NCBI Taxonomy" id="412755"/>
    <lineage>
        <taxon>unclassified sequences</taxon>
        <taxon>metagenomes</taxon>
        <taxon>ecological metagenomes</taxon>
    </lineage>
</organism>
<reference evidence="1" key="1">
    <citation type="journal article" date="2014" name="Front. Microbiol.">
        <title>High frequency of phylogenetically diverse reductive dehalogenase-homologous genes in deep subseafloor sedimentary metagenomes.</title>
        <authorList>
            <person name="Kawai M."/>
            <person name="Futagami T."/>
            <person name="Toyoda A."/>
            <person name="Takaki Y."/>
            <person name="Nishi S."/>
            <person name="Hori S."/>
            <person name="Arai W."/>
            <person name="Tsubouchi T."/>
            <person name="Morono Y."/>
            <person name="Uchiyama I."/>
            <person name="Ito T."/>
            <person name="Fujiyama A."/>
            <person name="Inagaki F."/>
            <person name="Takami H."/>
        </authorList>
    </citation>
    <scope>NUCLEOTIDE SEQUENCE</scope>
    <source>
        <strain evidence="1">Expedition CK06-06</strain>
    </source>
</reference>
<proteinExistence type="predicted"/>
<evidence type="ECO:0000313" key="1">
    <source>
        <dbReference type="EMBL" id="GAG30943.1"/>
    </source>
</evidence>
<dbReference type="AlphaFoldDB" id="X0X2T1"/>
<name>X0X2T1_9ZZZZ</name>
<accession>X0X2T1</accession>
<sequence>MTKSKRPKKPSRVIPQSAIVTLFEHQLYARTMQALASIDDSSSDKLTDEQKTAMAIAAGYKFSVHLMTEGTPRITITQPYNVVKDTKGVWMVF</sequence>
<comment type="caution">
    <text evidence="1">The sequence shown here is derived from an EMBL/GenBank/DDBJ whole genome shotgun (WGS) entry which is preliminary data.</text>
</comment>